<dbReference type="Proteomes" id="UP001054821">
    <property type="component" value="Chromosome 7"/>
</dbReference>
<sequence>MNAKTLFLNDNKPPNRPLKLYHAWQILKDCPKWNDLCESPTQTFKDSSHSGNTVNFEEDEDDVVMPTPRLLGRDKHKNEKKKRKGFEGYLNQSGKFLSELVQQGNEAKEDRSES</sequence>
<protein>
    <recommendedName>
        <fullName evidence="4">No apical meristem-associated C-terminal domain-containing protein</fullName>
    </recommendedName>
</protein>
<evidence type="ECO:0000313" key="2">
    <source>
        <dbReference type="EMBL" id="KAI5318048.1"/>
    </source>
</evidence>
<accession>A0AAD4V4B8</accession>
<name>A0AAD4V4B8_PRUDU</name>
<comment type="caution">
    <text evidence="2">The sequence shown here is derived from an EMBL/GenBank/DDBJ whole genome shotgun (WGS) entry which is preliminary data.</text>
</comment>
<evidence type="ECO:0000313" key="3">
    <source>
        <dbReference type="Proteomes" id="UP001054821"/>
    </source>
</evidence>
<dbReference type="AlphaFoldDB" id="A0AAD4V4B8"/>
<gene>
    <name evidence="2" type="ORF">L3X38_037756</name>
</gene>
<feature type="compositionally biased region" description="Polar residues" evidence="1">
    <location>
        <begin position="42"/>
        <end position="55"/>
    </location>
</feature>
<organism evidence="2 3">
    <name type="scientific">Prunus dulcis</name>
    <name type="common">Almond</name>
    <name type="synonym">Amygdalus dulcis</name>
    <dbReference type="NCBI Taxonomy" id="3755"/>
    <lineage>
        <taxon>Eukaryota</taxon>
        <taxon>Viridiplantae</taxon>
        <taxon>Streptophyta</taxon>
        <taxon>Embryophyta</taxon>
        <taxon>Tracheophyta</taxon>
        <taxon>Spermatophyta</taxon>
        <taxon>Magnoliopsida</taxon>
        <taxon>eudicotyledons</taxon>
        <taxon>Gunneridae</taxon>
        <taxon>Pentapetalae</taxon>
        <taxon>rosids</taxon>
        <taxon>fabids</taxon>
        <taxon>Rosales</taxon>
        <taxon>Rosaceae</taxon>
        <taxon>Amygdaloideae</taxon>
        <taxon>Amygdaleae</taxon>
        <taxon>Prunus</taxon>
    </lineage>
</organism>
<evidence type="ECO:0008006" key="4">
    <source>
        <dbReference type="Google" id="ProtNLM"/>
    </source>
</evidence>
<proteinExistence type="predicted"/>
<keyword evidence="3" id="KW-1185">Reference proteome</keyword>
<evidence type="ECO:0000256" key="1">
    <source>
        <dbReference type="SAM" id="MobiDB-lite"/>
    </source>
</evidence>
<feature type="region of interest" description="Disordered" evidence="1">
    <location>
        <begin position="42"/>
        <end position="88"/>
    </location>
</feature>
<dbReference type="EMBL" id="JAJFAZ020000007">
    <property type="protein sequence ID" value="KAI5318048.1"/>
    <property type="molecule type" value="Genomic_DNA"/>
</dbReference>
<reference evidence="2 3" key="1">
    <citation type="journal article" date="2022" name="G3 (Bethesda)">
        <title>Whole-genome sequence and methylome profiling of the almond [Prunus dulcis (Mill.) D.A. Webb] cultivar 'Nonpareil'.</title>
        <authorList>
            <person name="D'Amico-Willman K.M."/>
            <person name="Ouma W.Z."/>
            <person name="Meulia T."/>
            <person name="Sideli G.M."/>
            <person name="Gradziel T.M."/>
            <person name="Fresnedo-Ramirez J."/>
        </authorList>
    </citation>
    <scope>NUCLEOTIDE SEQUENCE [LARGE SCALE GENOMIC DNA]</scope>
    <source>
        <strain evidence="2">Clone GOH B32 T37-40</strain>
    </source>
</reference>